<feature type="region of interest" description="Disordered" evidence="5">
    <location>
        <begin position="237"/>
        <end position="259"/>
    </location>
</feature>
<dbReference type="GO" id="GO:0016020">
    <property type="term" value="C:membrane"/>
    <property type="evidence" value="ECO:0007669"/>
    <property type="project" value="UniProtKB-SubCell"/>
</dbReference>
<keyword evidence="2 6" id="KW-0812">Transmembrane</keyword>
<gene>
    <name evidence="7" type="ORF">JAAARDRAFT_71624</name>
</gene>
<evidence type="ECO:0000256" key="3">
    <source>
        <dbReference type="ARBA" id="ARBA00022989"/>
    </source>
</evidence>
<evidence type="ECO:0000256" key="6">
    <source>
        <dbReference type="SAM" id="Phobius"/>
    </source>
</evidence>
<proteinExistence type="predicted"/>
<evidence type="ECO:0000313" key="8">
    <source>
        <dbReference type="Proteomes" id="UP000027265"/>
    </source>
</evidence>
<feature type="region of interest" description="Disordered" evidence="5">
    <location>
        <begin position="160"/>
        <end position="184"/>
    </location>
</feature>
<keyword evidence="4 6" id="KW-0472">Membrane</keyword>
<dbReference type="PANTHER" id="PTHR13259">
    <property type="entry name" value="BLADDER CANCER 10 KD PROTEIN HOMOLOG"/>
    <property type="match status" value="1"/>
</dbReference>
<feature type="transmembrane region" description="Helical" evidence="6">
    <location>
        <begin position="6"/>
        <end position="30"/>
    </location>
</feature>
<protein>
    <submittedName>
        <fullName evidence="7">Uncharacterized protein</fullName>
    </submittedName>
</protein>
<dbReference type="InterPro" id="IPR009598">
    <property type="entry name" value="BCALP"/>
</dbReference>
<dbReference type="OrthoDB" id="5563033at2759"/>
<reference evidence="8" key="1">
    <citation type="journal article" date="2014" name="Proc. Natl. Acad. Sci. U.S.A.">
        <title>Extensive sampling of basidiomycete genomes demonstrates inadequacy of the white-rot/brown-rot paradigm for wood decay fungi.</title>
        <authorList>
            <person name="Riley R."/>
            <person name="Salamov A.A."/>
            <person name="Brown D.W."/>
            <person name="Nagy L.G."/>
            <person name="Floudas D."/>
            <person name="Held B.W."/>
            <person name="Levasseur A."/>
            <person name="Lombard V."/>
            <person name="Morin E."/>
            <person name="Otillar R."/>
            <person name="Lindquist E.A."/>
            <person name="Sun H."/>
            <person name="LaButti K.M."/>
            <person name="Schmutz J."/>
            <person name="Jabbour D."/>
            <person name="Luo H."/>
            <person name="Baker S.E."/>
            <person name="Pisabarro A.G."/>
            <person name="Walton J.D."/>
            <person name="Blanchette R.A."/>
            <person name="Henrissat B."/>
            <person name="Martin F."/>
            <person name="Cullen D."/>
            <person name="Hibbett D.S."/>
            <person name="Grigoriev I.V."/>
        </authorList>
    </citation>
    <scope>NUCLEOTIDE SEQUENCE [LARGE SCALE GENOMIC DNA]</scope>
    <source>
        <strain evidence="8">MUCL 33604</strain>
    </source>
</reference>
<comment type="subcellular location">
    <subcellularLocation>
        <location evidence="1">Membrane</location>
    </subcellularLocation>
</comment>
<sequence length="296" mass="33414">MLCTRWFLPLLILPVPIATPYFLVLFLVSLTFHARPCFYCVSLLAALFVSSCYWQPLPLGTHLSAPWGPNITTYSDALSSIMPSINKSDISLVRLNDRCWVDWSFGGFFEPYNLTQWEEISLFRMKDELEKRDKDTIGEDAAQEEAEHILAVLNGTSFLEEEEVAPSPEPEVEPQFDDAEPENDTLTTRITIASFIRSMYRKSASPPQSAPHPPPSPPEPISLTIDTPVQEATAAPLPLKAESVSDSPTKTIPPDTSLPPRNYVPWSELPWFRREYDLKPLGFDLILDFGWSRQPS</sequence>
<feature type="compositionally biased region" description="Acidic residues" evidence="5">
    <location>
        <begin position="160"/>
        <end position="183"/>
    </location>
</feature>
<organism evidence="7 8">
    <name type="scientific">Jaapia argillacea MUCL 33604</name>
    <dbReference type="NCBI Taxonomy" id="933084"/>
    <lineage>
        <taxon>Eukaryota</taxon>
        <taxon>Fungi</taxon>
        <taxon>Dikarya</taxon>
        <taxon>Basidiomycota</taxon>
        <taxon>Agaricomycotina</taxon>
        <taxon>Agaricomycetes</taxon>
        <taxon>Agaricomycetidae</taxon>
        <taxon>Jaapiales</taxon>
        <taxon>Jaapiaceae</taxon>
        <taxon>Jaapia</taxon>
    </lineage>
</organism>
<name>A0A067PU60_9AGAM</name>
<dbReference type="HOGENOM" id="CLU_095052_0_0_1"/>
<dbReference type="PANTHER" id="PTHR13259:SF1">
    <property type="entry name" value="BLADDER CANCER-ASSOCIATED PROTEIN"/>
    <property type="match status" value="1"/>
</dbReference>
<evidence type="ECO:0000256" key="4">
    <source>
        <dbReference type="ARBA" id="ARBA00023136"/>
    </source>
</evidence>
<evidence type="ECO:0000256" key="5">
    <source>
        <dbReference type="SAM" id="MobiDB-lite"/>
    </source>
</evidence>
<keyword evidence="3 6" id="KW-1133">Transmembrane helix</keyword>
<dbReference type="AlphaFoldDB" id="A0A067PU60"/>
<evidence type="ECO:0000313" key="7">
    <source>
        <dbReference type="EMBL" id="KDQ54822.1"/>
    </source>
</evidence>
<evidence type="ECO:0000256" key="2">
    <source>
        <dbReference type="ARBA" id="ARBA00022692"/>
    </source>
</evidence>
<keyword evidence="8" id="KW-1185">Reference proteome</keyword>
<dbReference type="InParanoid" id="A0A067PU60"/>
<evidence type="ECO:0000256" key="1">
    <source>
        <dbReference type="ARBA" id="ARBA00004370"/>
    </source>
</evidence>
<dbReference type="EMBL" id="KL197727">
    <property type="protein sequence ID" value="KDQ54822.1"/>
    <property type="molecule type" value="Genomic_DNA"/>
</dbReference>
<feature type="compositionally biased region" description="Pro residues" evidence="5">
    <location>
        <begin position="208"/>
        <end position="220"/>
    </location>
</feature>
<dbReference type="Proteomes" id="UP000027265">
    <property type="component" value="Unassembled WGS sequence"/>
</dbReference>
<accession>A0A067PU60</accession>
<dbReference type="SMART" id="SM01396">
    <property type="entry name" value="BC10"/>
    <property type="match status" value="1"/>
</dbReference>
<feature type="region of interest" description="Disordered" evidence="5">
    <location>
        <begin position="203"/>
        <end position="224"/>
    </location>
</feature>
<dbReference type="Pfam" id="PF06726">
    <property type="entry name" value="BC10"/>
    <property type="match status" value="1"/>
</dbReference>